<sequence>IEIEEKYLTLNDLELTRIPLGESTPESEVHNLKETVSKLIERVEKGKQTKYQLEEQVYILSDFIRSLLASDKVLDPTPLTSIPPPVVLTNEE</sequence>
<gene>
    <name evidence="1" type="ORF">KI387_005298</name>
</gene>
<evidence type="ECO:0000313" key="1">
    <source>
        <dbReference type="EMBL" id="KAH9325120.1"/>
    </source>
</evidence>
<name>A0AA38GNI9_TAXCH</name>
<feature type="non-terminal residue" evidence="1">
    <location>
        <position position="92"/>
    </location>
</feature>
<dbReference type="AlphaFoldDB" id="A0AA38GNI9"/>
<protein>
    <submittedName>
        <fullName evidence="1">Uncharacterized protein</fullName>
    </submittedName>
</protein>
<keyword evidence="2" id="KW-1185">Reference proteome</keyword>
<evidence type="ECO:0000313" key="2">
    <source>
        <dbReference type="Proteomes" id="UP000824469"/>
    </source>
</evidence>
<organism evidence="1 2">
    <name type="scientific">Taxus chinensis</name>
    <name type="common">Chinese yew</name>
    <name type="synonym">Taxus wallichiana var. chinensis</name>
    <dbReference type="NCBI Taxonomy" id="29808"/>
    <lineage>
        <taxon>Eukaryota</taxon>
        <taxon>Viridiplantae</taxon>
        <taxon>Streptophyta</taxon>
        <taxon>Embryophyta</taxon>
        <taxon>Tracheophyta</taxon>
        <taxon>Spermatophyta</taxon>
        <taxon>Pinopsida</taxon>
        <taxon>Pinidae</taxon>
        <taxon>Conifers II</taxon>
        <taxon>Cupressales</taxon>
        <taxon>Taxaceae</taxon>
        <taxon>Taxus</taxon>
    </lineage>
</organism>
<proteinExistence type="predicted"/>
<accession>A0AA38GNI9</accession>
<feature type="non-terminal residue" evidence="1">
    <location>
        <position position="1"/>
    </location>
</feature>
<dbReference type="EMBL" id="JAHRHJ020000002">
    <property type="protein sequence ID" value="KAH9325120.1"/>
    <property type="molecule type" value="Genomic_DNA"/>
</dbReference>
<dbReference type="Proteomes" id="UP000824469">
    <property type="component" value="Unassembled WGS sequence"/>
</dbReference>
<dbReference type="Gene3D" id="1.20.5.170">
    <property type="match status" value="1"/>
</dbReference>
<comment type="caution">
    <text evidence="1">The sequence shown here is derived from an EMBL/GenBank/DDBJ whole genome shotgun (WGS) entry which is preliminary data.</text>
</comment>
<reference evidence="1 2" key="1">
    <citation type="journal article" date="2021" name="Nat. Plants">
        <title>The Taxus genome provides insights into paclitaxel biosynthesis.</title>
        <authorList>
            <person name="Xiong X."/>
            <person name="Gou J."/>
            <person name="Liao Q."/>
            <person name="Li Y."/>
            <person name="Zhou Q."/>
            <person name="Bi G."/>
            <person name="Li C."/>
            <person name="Du R."/>
            <person name="Wang X."/>
            <person name="Sun T."/>
            <person name="Guo L."/>
            <person name="Liang H."/>
            <person name="Lu P."/>
            <person name="Wu Y."/>
            <person name="Zhang Z."/>
            <person name="Ro D.K."/>
            <person name="Shang Y."/>
            <person name="Huang S."/>
            <person name="Yan J."/>
        </authorList>
    </citation>
    <scope>NUCLEOTIDE SEQUENCE [LARGE SCALE GENOMIC DNA]</scope>
    <source>
        <strain evidence="1">Ta-2019</strain>
    </source>
</reference>